<protein>
    <submittedName>
        <fullName evidence="1">Uncharacterized protein</fullName>
    </submittedName>
</protein>
<sequence>MITAQQLCYCDVLLTPGEAAKESDEKRGYIVSSIIQMPKRINDGYREYVEWQIAGFYLLESKTLTRREVTLEEMELSLAEGSLVPYLPPTVRQVKMG</sequence>
<keyword evidence="2" id="KW-1185">Reference proteome</keyword>
<dbReference type="RefSeq" id="WP_169551486.1">
    <property type="nucleotide sequence ID" value="NZ_CP051677.1"/>
</dbReference>
<proteinExistence type="predicted"/>
<accession>A0A7L5DPK7</accession>
<evidence type="ECO:0000313" key="2">
    <source>
        <dbReference type="Proteomes" id="UP000501128"/>
    </source>
</evidence>
<reference evidence="1 2" key="1">
    <citation type="submission" date="2020-04" db="EMBL/GenBank/DDBJ databases">
        <title>Genome sequencing of novel species.</title>
        <authorList>
            <person name="Heo J."/>
            <person name="Kim S.-J."/>
            <person name="Kim J.-S."/>
            <person name="Hong S.-B."/>
            <person name="Kwon S.-W."/>
        </authorList>
    </citation>
    <scope>NUCLEOTIDE SEQUENCE [LARGE SCALE GENOMIC DNA]</scope>
    <source>
        <strain evidence="1 2">CJU-R4</strain>
    </source>
</reference>
<name>A0A7L5DPK7_9BACT</name>
<organism evidence="1 2">
    <name type="scientific">Spirosoma rhododendri</name>
    <dbReference type="NCBI Taxonomy" id="2728024"/>
    <lineage>
        <taxon>Bacteria</taxon>
        <taxon>Pseudomonadati</taxon>
        <taxon>Bacteroidota</taxon>
        <taxon>Cytophagia</taxon>
        <taxon>Cytophagales</taxon>
        <taxon>Cytophagaceae</taxon>
        <taxon>Spirosoma</taxon>
    </lineage>
</organism>
<dbReference type="Proteomes" id="UP000501128">
    <property type="component" value="Chromosome"/>
</dbReference>
<dbReference type="EMBL" id="CP051677">
    <property type="protein sequence ID" value="QJD79522.1"/>
    <property type="molecule type" value="Genomic_DNA"/>
</dbReference>
<dbReference type="KEGG" id="srho:HH216_14720"/>
<dbReference type="AlphaFoldDB" id="A0A7L5DPK7"/>
<evidence type="ECO:0000313" key="1">
    <source>
        <dbReference type="EMBL" id="QJD79522.1"/>
    </source>
</evidence>
<gene>
    <name evidence="1" type="ORF">HH216_14720</name>
</gene>